<proteinExistence type="predicted"/>
<organism evidence="1 2">
    <name type="scientific">Ambrosiozyma monospora</name>
    <name type="common">Yeast</name>
    <name type="synonym">Endomycopsis monosporus</name>
    <dbReference type="NCBI Taxonomy" id="43982"/>
    <lineage>
        <taxon>Eukaryota</taxon>
        <taxon>Fungi</taxon>
        <taxon>Dikarya</taxon>
        <taxon>Ascomycota</taxon>
        <taxon>Saccharomycotina</taxon>
        <taxon>Pichiomycetes</taxon>
        <taxon>Pichiales</taxon>
        <taxon>Pichiaceae</taxon>
        <taxon>Ambrosiozyma</taxon>
    </lineage>
</organism>
<comment type="caution">
    <text evidence="1">The sequence shown here is derived from an EMBL/GenBank/DDBJ whole genome shotgun (WGS) entry which is preliminary data.</text>
</comment>
<name>A0ACB5TBY9_AMBMO</name>
<keyword evidence="2" id="KW-1185">Reference proteome</keyword>
<sequence length="143" mass="15603">MDDIDFENTSGSDYGVLFKGLNLFVSFIAVVSGLSEITSGFDFFFQGIYVAVLGALIGYLEFKIPPQLFTYASSFFSFLGRGLVYILIAILNFHGGWLRILAAVLVLLVGLLYAALEFIPSIQAPENMQGEQGLATDVLDDVI</sequence>
<dbReference type="EMBL" id="BSXS01006306">
    <property type="protein sequence ID" value="GME85339.1"/>
    <property type="molecule type" value="Genomic_DNA"/>
</dbReference>
<dbReference type="Proteomes" id="UP001165064">
    <property type="component" value="Unassembled WGS sequence"/>
</dbReference>
<reference evidence="1" key="1">
    <citation type="submission" date="2023-04" db="EMBL/GenBank/DDBJ databases">
        <title>Ambrosiozyma monospora NBRC 10751.</title>
        <authorList>
            <person name="Ichikawa N."/>
            <person name="Sato H."/>
            <person name="Tonouchi N."/>
        </authorList>
    </citation>
    <scope>NUCLEOTIDE SEQUENCE</scope>
    <source>
        <strain evidence="1">NBRC 10751</strain>
    </source>
</reference>
<accession>A0ACB5TBY9</accession>
<evidence type="ECO:0000313" key="1">
    <source>
        <dbReference type="EMBL" id="GME85339.1"/>
    </source>
</evidence>
<gene>
    <name evidence="1" type="ORF">Amon02_000754500</name>
</gene>
<evidence type="ECO:0000313" key="2">
    <source>
        <dbReference type="Proteomes" id="UP001165064"/>
    </source>
</evidence>
<protein>
    <submittedName>
        <fullName evidence="1">Unnamed protein product</fullName>
    </submittedName>
</protein>